<feature type="compositionally biased region" description="Polar residues" evidence="1">
    <location>
        <begin position="435"/>
        <end position="444"/>
    </location>
</feature>
<feature type="compositionally biased region" description="Acidic residues" evidence="1">
    <location>
        <begin position="317"/>
        <end position="330"/>
    </location>
</feature>
<feature type="compositionally biased region" description="Polar residues" evidence="1">
    <location>
        <begin position="393"/>
        <end position="402"/>
    </location>
</feature>
<dbReference type="Gene3D" id="3.40.50.1240">
    <property type="entry name" value="Phosphoglycerate mutase-like"/>
    <property type="match status" value="1"/>
</dbReference>
<dbReference type="InterPro" id="IPR013078">
    <property type="entry name" value="His_Pase_superF_clade-1"/>
</dbReference>
<dbReference type="InterPro" id="IPR052765">
    <property type="entry name" value="PGM-Related"/>
</dbReference>
<evidence type="ECO:0000256" key="1">
    <source>
        <dbReference type="SAM" id="MobiDB-lite"/>
    </source>
</evidence>
<accession>A0A0A1T1J6</accession>
<evidence type="ECO:0000313" key="2">
    <source>
        <dbReference type="EMBL" id="CEJ79990.1"/>
    </source>
</evidence>
<name>A0A0A1T1J6_9HYPO</name>
<protein>
    <submittedName>
        <fullName evidence="2">Putative Phosphoglycerate mutase family domain-containing protein</fullName>
    </submittedName>
</protein>
<gene>
    <name evidence="2" type="ORF">VHEMI00198</name>
</gene>
<dbReference type="Proteomes" id="UP000039046">
    <property type="component" value="Unassembled WGS sequence"/>
</dbReference>
<dbReference type="STRING" id="1531966.A0A0A1T1J6"/>
<feature type="region of interest" description="Disordered" evidence="1">
    <location>
        <begin position="385"/>
        <end position="516"/>
    </location>
</feature>
<reference evidence="2 3" key="1">
    <citation type="journal article" date="2015" name="Genome Announc.">
        <title>Draft Genome Sequence and Gene Annotation of the Entomopathogenic Fungus Verticillium hemipterigenum.</title>
        <authorList>
            <person name="Horn F."/>
            <person name="Habel A."/>
            <person name="Scharf D.H."/>
            <person name="Dworschak J."/>
            <person name="Brakhage A.A."/>
            <person name="Guthke R."/>
            <person name="Hertweck C."/>
            <person name="Linde J."/>
        </authorList>
    </citation>
    <scope>NUCLEOTIDE SEQUENCE [LARGE SCALE GENOMIC DNA]</scope>
</reference>
<dbReference type="PANTHER" id="PTHR46192">
    <property type="entry name" value="BROAD-RANGE ACID PHOSPHATASE DET1"/>
    <property type="match status" value="1"/>
</dbReference>
<sequence length="516" mass="58460">MGRPRLIILVRHAQSEGNKNREIHQTTPDHRVKLTPEGQLQAREAGHRLRKLLQPDDTIQIFTSPYRRTRETTEGILSTLTSDDPEPSPFRRSNITVYEEPRLREQDFGNFQPCSAEMERMWQERADYGHFFYRIPNGESAADAYDRVSGFNESLWRQFGEDTFPSVCVLVTHGLMSRVFLMKWYHFTVEYFEDLRNVDHCEFLIMRLQDNGKYHLETKLRTWSELRQERAEVSKDKNADDAEIKDEVKLARNKTFISHRKWGGCPNGCNHSSHYKKRHDLEALREREIEREAAASIASRSTSPIMRKHRPKMMLSSDEEGADGDDDEEDGAKLGKPRHIVLPSKDLETPGVAVTPTTEVEQFITANDATAAYLRKNSPHLHVGRDFGGTYSGHASTAGSDTDASEDDRRRHAPMAALKSRLRLADDRPHARNYSIDSNASNASIPPANPGPFVNRLGDAPPFSDSGMDDADPTPSSVAAKQSKDSREKAKDVTEMSQEDFDAAEAEDKSVQGSVY</sequence>
<dbReference type="HOGENOM" id="CLU_015562_2_0_1"/>
<dbReference type="Pfam" id="PF00300">
    <property type="entry name" value="His_Phos_1"/>
    <property type="match status" value="1"/>
</dbReference>
<feature type="region of interest" description="Disordered" evidence="1">
    <location>
        <begin position="294"/>
        <end position="351"/>
    </location>
</feature>
<dbReference type="OrthoDB" id="10261749at2759"/>
<organism evidence="2 3">
    <name type="scientific">[Torrubiella] hemipterigena</name>
    <dbReference type="NCBI Taxonomy" id="1531966"/>
    <lineage>
        <taxon>Eukaryota</taxon>
        <taxon>Fungi</taxon>
        <taxon>Dikarya</taxon>
        <taxon>Ascomycota</taxon>
        <taxon>Pezizomycotina</taxon>
        <taxon>Sordariomycetes</taxon>
        <taxon>Hypocreomycetidae</taxon>
        <taxon>Hypocreales</taxon>
        <taxon>Clavicipitaceae</taxon>
        <taxon>Clavicipitaceae incertae sedis</taxon>
        <taxon>'Torrubiella' clade</taxon>
    </lineage>
</organism>
<evidence type="ECO:0000313" key="3">
    <source>
        <dbReference type="Proteomes" id="UP000039046"/>
    </source>
</evidence>
<proteinExistence type="predicted"/>
<dbReference type="SUPFAM" id="SSF53254">
    <property type="entry name" value="Phosphoglycerate mutase-like"/>
    <property type="match status" value="1"/>
</dbReference>
<dbReference type="InterPro" id="IPR029033">
    <property type="entry name" value="His_PPase_superfam"/>
</dbReference>
<keyword evidence="3" id="KW-1185">Reference proteome</keyword>
<dbReference type="SMART" id="SM00855">
    <property type="entry name" value="PGAM"/>
    <property type="match status" value="1"/>
</dbReference>
<dbReference type="AlphaFoldDB" id="A0A0A1T1J6"/>
<dbReference type="EMBL" id="CDHN01000001">
    <property type="protein sequence ID" value="CEJ79990.1"/>
    <property type="molecule type" value="Genomic_DNA"/>
</dbReference>
<feature type="compositionally biased region" description="Basic and acidic residues" evidence="1">
    <location>
        <begin position="482"/>
        <end position="494"/>
    </location>
</feature>
<dbReference type="CDD" id="cd07067">
    <property type="entry name" value="HP_PGM_like"/>
    <property type="match status" value="1"/>
</dbReference>